<organism evidence="2 3">
    <name type="scientific">Nocardia cyriacigeorgica</name>
    <dbReference type="NCBI Taxonomy" id="135487"/>
    <lineage>
        <taxon>Bacteria</taxon>
        <taxon>Bacillati</taxon>
        <taxon>Actinomycetota</taxon>
        <taxon>Actinomycetes</taxon>
        <taxon>Mycobacteriales</taxon>
        <taxon>Nocardiaceae</taxon>
        <taxon>Nocardia</taxon>
    </lineage>
</organism>
<dbReference type="Gene3D" id="1.10.3020.20">
    <property type="match status" value="1"/>
</dbReference>
<dbReference type="Pfam" id="PF08530">
    <property type="entry name" value="PepX_C"/>
    <property type="match status" value="1"/>
</dbReference>
<proteinExistence type="predicted"/>
<dbReference type="InterPro" id="IPR008979">
    <property type="entry name" value="Galactose-bd-like_sf"/>
</dbReference>
<feature type="domain" description="Xaa-Pro dipeptidyl-peptidase C-terminal" evidence="1">
    <location>
        <begin position="96"/>
        <end position="340"/>
    </location>
</feature>
<evidence type="ECO:0000313" key="2">
    <source>
        <dbReference type="EMBL" id="NEW55002.1"/>
    </source>
</evidence>
<dbReference type="Gene3D" id="3.40.50.1820">
    <property type="entry name" value="alpha/beta hydrolase"/>
    <property type="match status" value="1"/>
</dbReference>
<dbReference type="SUPFAM" id="SSF53474">
    <property type="entry name" value="alpha/beta-Hydrolases"/>
    <property type="match status" value="1"/>
</dbReference>
<sequence length="352" mass="38919">MSSAPSHGQLAANRTDPLPHLREHALDDSWHRARTPDPANIQAPILSAANWFGQGLHNRGNFEGFTRAGSTDKLLEVHPGRHEEWFYLPESVALQQMFFDHYLKGHDNGFTAEPRVRMSLVDPDGGLHRRTARQWPPEATAWSQLHLNADHCLSRTPADTTTEATVDIDSAGVTFTTEPLESTIDLIGPLAARLHVSTTAADADLFLTLRAFRPDGSEVTVIGSTASLQPLSNGWLRLSHRELDPQRSLPWRPWHPHQHRLPVEPGRIYEIDVEIWPTGIRLPVGHRLGLTVAGGDLARPGEHPLQASLCLHTDIHDRAADTPDATTTLHFGQHRANTLLVPTSTVEDTAAQ</sequence>
<dbReference type="SUPFAM" id="SSF49785">
    <property type="entry name" value="Galactose-binding domain-like"/>
    <property type="match status" value="1"/>
</dbReference>
<reference evidence="2 3" key="1">
    <citation type="submission" date="2020-01" db="EMBL/GenBank/DDBJ databases">
        <title>Genetics and antimicrobial susceptibilities of Nocardia species isolated from the soil; a comparison with species isolated from humans.</title>
        <authorList>
            <person name="Carrasco G."/>
            <person name="Monzon S."/>
            <person name="Sansegundo M."/>
            <person name="Garcia E."/>
            <person name="Garrido N."/>
            <person name="Medina M.J."/>
            <person name="Villalon P."/>
            <person name="Ramirez-Arocha A.C."/>
            <person name="Jimenez P."/>
            <person name="Cuesta I."/>
            <person name="Valdezate S."/>
        </authorList>
    </citation>
    <scope>NUCLEOTIDE SEQUENCE [LARGE SCALE GENOMIC DNA]</scope>
    <source>
        <strain evidence="2 3">CNM20110649</strain>
    </source>
</reference>
<gene>
    <name evidence="2" type="ORF">GV794_04860</name>
</gene>
<evidence type="ECO:0000259" key="1">
    <source>
        <dbReference type="SMART" id="SM00939"/>
    </source>
</evidence>
<protein>
    <recommendedName>
        <fullName evidence="1">Xaa-Pro dipeptidyl-peptidase C-terminal domain-containing protein</fullName>
    </recommendedName>
</protein>
<evidence type="ECO:0000313" key="3">
    <source>
        <dbReference type="Proteomes" id="UP000470876"/>
    </source>
</evidence>
<comment type="caution">
    <text evidence="2">The sequence shown here is derived from an EMBL/GenBank/DDBJ whole genome shotgun (WGS) entry which is preliminary data.</text>
</comment>
<accession>A0ABX0CG78</accession>
<dbReference type="Proteomes" id="UP000470876">
    <property type="component" value="Unassembled WGS sequence"/>
</dbReference>
<keyword evidence="3" id="KW-1185">Reference proteome</keyword>
<dbReference type="InterPro" id="IPR029058">
    <property type="entry name" value="AB_hydrolase_fold"/>
</dbReference>
<dbReference type="EMBL" id="JAAGUX010000006">
    <property type="protein sequence ID" value="NEW55002.1"/>
    <property type="molecule type" value="Genomic_DNA"/>
</dbReference>
<dbReference type="SMART" id="SM00939">
    <property type="entry name" value="PepX_C"/>
    <property type="match status" value="1"/>
</dbReference>
<dbReference type="InterPro" id="IPR013736">
    <property type="entry name" value="Xaa-Pro_dipept_C"/>
</dbReference>
<dbReference type="Gene3D" id="2.60.120.260">
    <property type="entry name" value="Galactose-binding domain-like"/>
    <property type="match status" value="1"/>
</dbReference>
<name>A0ABX0CG78_9NOCA</name>